<dbReference type="EMBL" id="CP012154">
    <property type="protein sequence ID" value="AKS43379.1"/>
    <property type="molecule type" value="Genomic_DNA"/>
</dbReference>
<evidence type="ECO:0000313" key="1">
    <source>
        <dbReference type="EMBL" id="AKS43379.1"/>
    </source>
</evidence>
<dbReference type="Proteomes" id="UP000066624">
    <property type="component" value="Chromosome"/>
</dbReference>
<protein>
    <submittedName>
        <fullName evidence="1">Uncharacterized protein</fullName>
    </submittedName>
</protein>
<keyword evidence="2" id="KW-1185">Reference proteome</keyword>
<dbReference type="OrthoDB" id="982344at2"/>
<name>A0A0K0Y0B6_9GAMM</name>
<dbReference type="AlphaFoldDB" id="A0A0K0Y0B6"/>
<dbReference type="RefSeq" id="WP_049726868.1">
    <property type="nucleotide sequence ID" value="NZ_CP012154.1"/>
</dbReference>
<dbReference type="KEGG" id="wma:WM2015_3027"/>
<sequence>MARVEYRRGRARRWRAPALAVSLVAVAFSGALLVTGHPWLNAVLWTAPLVPFGTLSTWLGLIGLAAVPVLLFVPANQGWPRLDAALARVSRAAFRAALAWVPVSTLLAGNLSFSFAPGSGFQGGDLASKLFWFYSGALIVLPLTLLVLRWGLRLPFIRRM</sequence>
<proteinExistence type="predicted"/>
<organism evidence="1 2">
    <name type="scientific">Wenzhouxiangella marina</name>
    <dbReference type="NCBI Taxonomy" id="1579979"/>
    <lineage>
        <taxon>Bacteria</taxon>
        <taxon>Pseudomonadati</taxon>
        <taxon>Pseudomonadota</taxon>
        <taxon>Gammaproteobacteria</taxon>
        <taxon>Chromatiales</taxon>
        <taxon>Wenzhouxiangellaceae</taxon>
        <taxon>Wenzhouxiangella</taxon>
    </lineage>
</organism>
<evidence type="ECO:0000313" key="2">
    <source>
        <dbReference type="Proteomes" id="UP000066624"/>
    </source>
</evidence>
<gene>
    <name evidence="1" type="ORF">WM2015_3027</name>
</gene>
<accession>A0A0K0Y0B6</accession>
<reference evidence="1 2" key="1">
    <citation type="submission" date="2015-07" db="EMBL/GenBank/DDBJ databases">
        <authorList>
            <person name="Noorani M."/>
        </authorList>
    </citation>
    <scope>NUCLEOTIDE SEQUENCE [LARGE SCALE GENOMIC DNA]</scope>
    <source>
        <strain evidence="1 2">KCTC 42284</strain>
    </source>
</reference>
<dbReference type="STRING" id="1579979.WM2015_3027"/>